<keyword evidence="2" id="KW-0963">Cytoplasm</keyword>
<evidence type="ECO:0000256" key="1">
    <source>
        <dbReference type="ARBA" id="ARBA00004496"/>
    </source>
</evidence>
<dbReference type="CDD" id="cd17574">
    <property type="entry name" value="REC_OmpR"/>
    <property type="match status" value="1"/>
</dbReference>
<dbReference type="Gene3D" id="3.40.50.2300">
    <property type="match status" value="1"/>
</dbReference>
<accession>A0A143HGS1</accession>
<dbReference type="GO" id="GO:0000976">
    <property type="term" value="F:transcription cis-regulatory region binding"/>
    <property type="evidence" value="ECO:0007669"/>
    <property type="project" value="TreeGrafter"/>
</dbReference>
<evidence type="ECO:0000256" key="5">
    <source>
        <dbReference type="ARBA" id="ARBA00023015"/>
    </source>
</evidence>
<sequence length="230" mass="26292">MEQAKLAKILVVDDDPFILDLVSIHLAQAHYTTLKASDGVQALAILEKETPDLVVADVMMPQMDGYELTRIIREQWDIPVLLLTARGELNDKEHGFNAGSDDYLVKPFEPRELLFRIAAILRRYDKPNNSINQVGSLTINRKSYEVTANHTTLLLPLKEFEVLALLGSRQNQVFQRSEIMEKVWGFDYEGDEQTLNTHIKRIRERLANIAPDVHIKTVRGIGYKLEVIKE</sequence>
<evidence type="ECO:0000256" key="13">
    <source>
        <dbReference type="PROSITE-ProRule" id="PRU01091"/>
    </source>
</evidence>
<keyword evidence="6" id="KW-0843">Virulence</keyword>
<evidence type="ECO:0000256" key="2">
    <source>
        <dbReference type="ARBA" id="ARBA00022490"/>
    </source>
</evidence>
<protein>
    <recommendedName>
        <fullName evidence="11">Heme response regulator HssR</fullName>
    </recommendedName>
</protein>
<keyword evidence="17" id="KW-1185">Reference proteome</keyword>
<reference evidence="17" key="2">
    <citation type="submission" date="2016-03" db="EMBL/GenBank/DDBJ databases">
        <authorList>
            <person name="Ploux O."/>
        </authorList>
    </citation>
    <scope>NUCLEOTIDE SEQUENCE [LARGE SCALE GENOMIC DNA]</scope>
    <source>
        <strain evidence="17">PP9</strain>
    </source>
</reference>
<comment type="subcellular location">
    <subcellularLocation>
        <location evidence="1">Cytoplasm</location>
    </subcellularLocation>
</comment>
<keyword evidence="9" id="KW-0804">Transcription</keyword>
<dbReference type="STRING" id="241244.ATY39_15595"/>
<evidence type="ECO:0000256" key="11">
    <source>
        <dbReference type="ARBA" id="ARBA00039976"/>
    </source>
</evidence>
<dbReference type="SMART" id="SM00862">
    <property type="entry name" value="Trans_reg_C"/>
    <property type="match status" value="1"/>
</dbReference>
<evidence type="ECO:0000256" key="9">
    <source>
        <dbReference type="ARBA" id="ARBA00023163"/>
    </source>
</evidence>
<dbReference type="Pfam" id="PF00072">
    <property type="entry name" value="Response_reg"/>
    <property type="match status" value="1"/>
</dbReference>
<dbReference type="InterPro" id="IPR011006">
    <property type="entry name" value="CheY-like_superfamily"/>
</dbReference>
<dbReference type="FunFam" id="1.10.10.10:FF:000018">
    <property type="entry name" value="DNA-binding response regulator ResD"/>
    <property type="match status" value="1"/>
</dbReference>
<dbReference type="InterPro" id="IPR036388">
    <property type="entry name" value="WH-like_DNA-bd_sf"/>
</dbReference>
<dbReference type="Pfam" id="PF00486">
    <property type="entry name" value="Trans_reg_C"/>
    <property type="match status" value="1"/>
</dbReference>
<dbReference type="FunFam" id="3.40.50.2300:FF:000001">
    <property type="entry name" value="DNA-binding response regulator PhoB"/>
    <property type="match status" value="1"/>
</dbReference>
<dbReference type="GO" id="GO:0006355">
    <property type="term" value="P:regulation of DNA-templated transcription"/>
    <property type="evidence" value="ECO:0007669"/>
    <property type="project" value="InterPro"/>
</dbReference>
<dbReference type="PANTHER" id="PTHR48111:SF49">
    <property type="entry name" value="HEME RESPONSE REGULATOR HSSR"/>
    <property type="match status" value="1"/>
</dbReference>
<evidence type="ECO:0000259" key="15">
    <source>
        <dbReference type="PROSITE" id="PS51755"/>
    </source>
</evidence>
<dbReference type="GO" id="GO:0032993">
    <property type="term" value="C:protein-DNA complex"/>
    <property type="evidence" value="ECO:0007669"/>
    <property type="project" value="TreeGrafter"/>
</dbReference>
<dbReference type="PROSITE" id="PS51755">
    <property type="entry name" value="OMPR_PHOB"/>
    <property type="match status" value="1"/>
</dbReference>
<keyword evidence="3 12" id="KW-0597">Phosphoprotein</keyword>
<evidence type="ECO:0000313" key="16">
    <source>
        <dbReference type="EMBL" id="AMX00696.1"/>
    </source>
</evidence>
<dbReference type="InterPro" id="IPR001867">
    <property type="entry name" value="OmpR/PhoB-type_DNA-bd"/>
</dbReference>
<feature type="domain" description="Response regulatory" evidence="14">
    <location>
        <begin position="8"/>
        <end position="121"/>
    </location>
</feature>
<feature type="DNA-binding region" description="OmpR/PhoB-type" evidence="13">
    <location>
        <begin position="129"/>
        <end position="227"/>
    </location>
</feature>
<keyword evidence="7 13" id="KW-0238">DNA-binding</keyword>
<dbReference type="InterPro" id="IPR001789">
    <property type="entry name" value="Sig_transdc_resp-reg_receiver"/>
</dbReference>
<keyword evidence="4" id="KW-0902">Two-component regulatory system</keyword>
<evidence type="ECO:0000256" key="6">
    <source>
        <dbReference type="ARBA" id="ARBA00023026"/>
    </source>
</evidence>
<dbReference type="KEGG" id="rst:ATY39_15595"/>
<dbReference type="Gene3D" id="1.10.10.10">
    <property type="entry name" value="Winged helix-like DNA-binding domain superfamily/Winged helix DNA-binding domain"/>
    <property type="match status" value="1"/>
</dbReference>
<dbReference type="AlphaFoldDB" id="A0A143HGS1"/>
<dbReference type="SUPFAM" id="SSF52172">
    <property type="entry name" value="CheY-like"/>
    <property type="match status" value="1"/>
</dbReference>
<comment type="function">
    <text evidence="10">Member of the two-component regulatory system HssS/HssR involved in intracellular heme homeostasis and tempering of staphylococcal virulence. Phosphorylated HssR binds to a direct repeat sequence within hrtAB promoter and activates the expression of hrtAB, an efflux pump, in response to extracellular heme, hemin, hemoglobin or blood.</text>
</comment>
<dbReference type="EMBL" id="CP014806">
    <property type="protein sequence ID" value="AMX00696.1"/>
    <property type="molecule type" value="Genomic_DNA"/>
</dbReference>
<evidence type="ECO:0000256" key="7">
    <source>
        <dbReference type="ARBA" id="ARBA00023125"/>
    </source>
</evidence>
<dbReference type="GO" id="GO:0005829">
    <property type="term" value="C:cytosol"/>
    <property type="evidence" value="ECO:0007669"/>
    <property type="project" value="TreeGrafter"/>
</dbReference>
<evidence type="ECO:0000256" key="4">
    <source>
        <dbReference type="ARBA" id="ARBA00023012"/>
    </source>
</evidence>
<gene>
    <name evidence="16" type="ORF">ATY39_15595</name>
</gene>
<evidence type="ECO:0000256" key="10">
    <source>
        <dbReference type="ARBA" id="ARBA00037471"/>
    </source>
</evidence>
<evidence type="ECO:0000256" key="3">
    <source>
        <dbReference type="ARBA" id="ARBA00022553"/>
    </source>
</evidence>
<keyword evidence="5" id="KW-0805">Transcription regulation</keyword>
<dbReference type="GO" id="GO:0000156">
    <property type="term" value="F:phosphorelay response regulator activity"/>
    <property type="evidence" value="ECO:0007669"/>
    <property type="project" value="TreeGrafter"/>
</dbReference>
<evidence type="ECO:0000259" key="14">
    <source>
        <dbReference type="PROSITE" id="PS50110"/>
    </source>
</evidence>
<dbReference type="Gene3D" id="6.10.250.690">
    <property type="match status" value="1"/>
</dbReference>
<keyword evidence="8" id="KW-0010">Activator</keyword>
<dbReference type="PROSITE" id="PS50110">
    <property type="entry name" value="RESPONSE_REGULATORY"/>
    <property type="match status" value="1"/>
</dbReference>
<feature type="modified residue" description="4-aspartylphosphate" evidence="12">
    <location>
        <position position="57"/>
    </location>
</feature>
<dbReference type="PANTHER" id="PTHR48111">
    <property type="entry name" value="REGULATOR OF RPOS"/>
    <property type="match status" value="1"/>
</dbReference>
<evidence type="ECO:0000313" key="17">
    <source>
        <dbReference type="Proteomes" id="UP000076021"/>
    </source>
</evidence>
<reference evidence="16 17" key="1">
    <citation type="journal article" date="2016" name="Genome Announc.">
        <title>Whole-Genome Sequence of Rummeliibacillus stabekisii Strain PP9 Isolated from Antarctic Soil.</title>
        <authorList>
            <person name="da Mota F.F."/>
            <person name="Vollu R.E."/>
            <person name="Jurelevicius D."/>
            <person name="Seldin L."/>
        </authorList>
    </citation>
    <scope>NUCLEOTIDE SEQUENCE [LARGE SCALE GENOMIC DNA]</scope>
    <source>
        <strain evidence="16 17">PP9</strain>
    </source>
</reference>
<organism evidence="16 17">
    <name type="scientific">Rummeliibacillus stabekisii</name>
    <dbReference type="NCBI Taxonomy" id="241244"/>
    <lineage>
        <taxon>Bacteria</taxon>
        <taxon>Bacillati</taxon>
        <taxon>Bacillota</taxon>
        <taxon>Bacilli</taxon>
        <taxon>Bacillales</taxon>
        <taxon>Caryophanaceae</taxon>
        <taxon>Rummeliibacillus</taxon>
    </lineage>
</organism>
<dbReference type="InterPro" id="IPR039420">
    <property type="entry name" value="WalR-like"/>
</dbReference>
<dbReference type="SMART" id="SM00448">
    <property type="entry name" value="REC"/>
    <property type="match status" value="1"/>
</dbReference>
<feature type="domain" description="OmpR/PhoB-type" evidence="15">
    <location>
        <begin position="129"/>
        <end position="227"/>
    </location>
</feature>
<proteinExistence type="predicted"/>
<dbReference type="CDD" id="cd00383">
    <property type="entry name" value="trans_reg_C"/>
    <property type="match status" value="1"/>
</dbReference>
<name>A0A143HGS1_9BACL</name>
<evidence type="ECO:0000256" key="12">
    <source>
        <dbReference type="PROSITE-ProRule" id="PRU00169"/>
    </source>
</evidence>
<evidence type="ECO:0000256" key="8">
    <source>
        <dbReference type="ARBA" id="ARBA00023159"/>
    </source>
</evidence>
<dbReference type="Proteomes" id="UP000076021">
    <property type="component" value="Chromosome"/>
</dbReference>